<evidence type="ECO:0000259" key="1">
    <source>
        <dbReference type="PROSITE" id="PS51192"/>
    </source>
</evidence>
<reference evidence="2 3" key="1">
    <citation type="submission" date="2020-07" db="EMBL/GenBank/DDBJ databases">
        <title>Genomic Encyclopedia of Type Strains, Phase IV (KMG-V): Genome sequencing to study the core and pangenomes of soil and plant-associated prokaryotes.</title>
        <authorList>
            <person name="Whitman W."/>
        </authorList>
    </citation>
    <scope>NUCLEOTIDE SEQUENCE [LARGE SCALE GENOMIC DNA]</scope>
    <source>
        <strain evidence="2 3">C13</strain>
    </source>
</reference>
<dbReference type="InterPro" id="IPR029464">
    <property type="entry name" value="HSDR_N"/>
</dbReference>
<dbReference type="AlphaFoldDB" id="A0A7J9PPK6"/>
<feature type="domain" description="Helicase ATP-binding" evidence="1">
    <location>
        <begin position="200"/>
        <end position="356"/>
    </location>
</feature>
<evidence type="ECO:0000313" key="3">
    <source>
        <dbReference type="Proteomes" id="UP000567099"/>
    </source>
</evidence>
<dbReference type="PROSITE" id="PS51192">
    <property type="entry name" value="HELICASE_ATP_BIND_1"/>
    <property type="match status" value="1"/>
</dbReference>
<dbReference type="PANTHER" id="PTHR47396">
    <property type="entry name" value="TYPE I RESTRICTION ENZYME ECOKI R PROTEIN"/>
    <property type="match status" value="1"/>
</dbReference>
<dbReference type="InterPro" id="IPR050742">
    <property type="entry name" value="Helicase_Restrict-Modif_Enz"/>
</dbReference>
<proteinExistence type="predicted"/>
<protein>
    <submittedName>
        <fullName evidence="2">Type I restriction enzyme R subunit</fullName>
        <ecNumber evidence="2">3.1.21.3</ecNumber>
    </submittedName>
</protein>
<dbReference type="Pfam" id="PF04851">
    <property type="entry name" value="ResIII"/>
    <property type="match status" value="1"/>
</dbReference>
<comment type="caution">
    <text evidence="2">The sequence shown here is derived from an EMBL/GenBank/DDBJ whole genome shotgun (WGS) entry which is preliminary data.</text>
</comment>
<evidence type="ECO:0000313" key="2">
    <source>
        <dbReference type="EMBL" id="MBA2864714.1"/>
    </source>
</evidence>
<dbReference type="Pfam" id="PF13588">
    <property type="entry name" value="HSDR_N_2"/>
    <property type="match status" value="1"/>
</dbReference>
<accession>A0A7J9PPK6</accession>
<dbReference type="SMART" id="SM00487">
    <property type="entry name" value="DEXDc"/>
    <property type="match status" value="1"/>
</dbReference>
<dbReference type="InterPro" id="IPR006935">
    <property type="entry name" value="Helicase/UvrB_N"/>
</dbReference>
<dbReference type="GO" id="GO:0005829">
    <property type="term" value="C:cytosol"/>
    <property type="evidence" value="ECO:0007669"/>
    <property type="project" value="TreeGrafter"/>
</dbReference>
<name>A0A7J9PPK6_METMI</name>
<gene>
    <name evidence="2" type="ORF">HNP94_001736</name>
</gene>
<dbReference type="RefSeq" id="WP_181505263.1">
    <property type="nucleotide sequence ID" value="NZ_JACDUO010000002.1"/>
</dbReference>
<dbReference type="GO" id="GO:0003677">
    <property type="term" value="F:DNA binding"/>
    <property type="evidence" value="ECO:0007669"/>
    <property type="project" value="InterPro"/>
</dbReference>
<dbReference type="GO" id="GO:0120545">
    <property type="term" value="F:nucleic acid conformation isomerase activity"/>
    <property type="evidence" value="ECO:0007669"/>
    <property type="project" value="UniProtKB-ARBA"/>
</dbReference>
<keyword evidence="2" id="KW-0378">Hydrolase</keyword>
<dbReference type="GO" id="GO:0005524">
    <property type="term" value="F:ATP binding"/>
    <property type="evidence" value="ECO:0007669"/>
    <property type="project" value="InterPro"/>
</dbReference>
<dbReference type="Proteomes" id="UP000567099">
    <property type="component" value="Unassembled WGS sequence"/>
</dbReference>
<dbReference type="Gene3D" id="3.90.1570.30">
    <property type="match status" value="1"/>
</dbReference>
<dbReference type="CDD" id="cd18032">
    <property type="entry name" value="DEXHc_RE_I_III_res"/>
    <property type="match status" value="1"/>
</dbReference>
<dbReference type="Gene3D" id="3.40.50.300">
    <property type="entry name" value="P-loop containing nucleotide triphosphate hydrolases"/>
    <property type="match status" value="2"/>
</dbReference>
<dbReference type="InterPro" id="IPR014001">
    <property type="entry name" value="Helicase_ATP-bd"/>
</dbReference>
<dbReference type="EMBL" id="JACDUO010000002">
    <property type="protein sequence ID" value="MBA2864714.1"/>
    <property type="molecule type" value="Genomic_DNA"/>
</dbReference>
<dbReference type="SUPFAM" id="SSF52540">
    <property type="entry name" value="P-loop containing nucleoside triphosphate hydrolases"/>
    <property type="match status" value="2"/>
</dbReference>
<sequence length="836" mass="97279">MGNESTSRIKIDRLLQEAGWRFFEDEEGPATIFTEYVIPIETAVESKNGTVLKKEYKKADYVLCTDNKRPIVVVEAKREGIRPLSAKDQSRIYAEALNLKYIILSNGSKHYLWDITNGNPVEIEQFPTIDDLRIKRVSQKDPSKIFDEKVTDGYIAISQDSGYIDDPRYKNPETRDQFINESNLRFLRDYQLEAVEKLQDAVKNGKTRFLFEMATGTGKTLVSAAIIKLFLKTLNAERVLFLVDRLELENQAEKNFKNYLSKDFTTLIYKDYKTGWGISDITVTTIQSLMYNDRYKSEFSEGDFDLIISDEAHRCIGEKGRAVFEYFNGYKLGLTATPRDYLKNIENINKKDFRDLERRQLLDTYKTFGCESGVPTYRFSLNDGVRRGYLVSPKVIDARTGVTTQLLSDEGYGVAVVDEDGNFEEKVYFQKDFAKKFFSEDTNRIFCETFMKNAERDPITNEIGKTIIFCASQDHALEITRILNEIAERDFSGKYNSDFAVQVTSNVSEAQKNTINFSNNNLNGHTRFVEGYDSSKTRVCVTVEMMTTGYDCPDLLNLCFMRPVFSPTLFVQMKGRGTRKHTFKHEYRVGNHVKKDEEQKKHFKLFDFFGNCEYFEEKFDYDEVVDLPKPGTSISGNGPSITGGKYEYKDSDQVTYLEEYDVGIDGMRIDRELYRIQEKIKTDPFISQNIELNYEAVEKYLLEDMFKNPDDYYDLERLKDRFQDIEQRPLSFREILHKILGKIARFETKDELLNKEFNKFADLYSPIDELETVKNFFKAYVTDKKVREIIETNDLRGISVCAGLTREEFMKLKNWKKTVPNYIKEHKIIDKYNLKG</sequence>
<dbReference type="PANTHER" id="PTHR47396:SF1">
    <property type="entry name" value="ATP-DEPENDENT HELICASE IRC3-RELATED"/>
    <property type="match status" value="1"/>
</dbReference>
<dbReference type="EC" id="3.1.21.3" evidence="2"/>
<dbReference type="InterPro" id="IPR027417">
    <property type="entry name" value="P-loop_NTPase"/>
</dbReference>
<organism evidence="2 3">
    <name type="scientific">Methanococcus maripaludis</name>
    <name type="common">Methanococcus deltae</name>
    <dbReference type="NCBI Taxonomy" id="39152"/>
    <lineage>
        <taxon>Archaea</taxon>
        <taxon>Methanobacteriati</taxon>
        <taxon>Methanobacteriota</taxon>
        <taxon>Methanomada group</taxon>
        <taxon>Methanococci</taxon>
        <taxon>Methanococcales</taxon>
        <taxon>Methanococcaceae</taxon>
        <taxon>Methanococcus</taxon>
    </lineage>
</organism>
<dbReference type="GO" id="GO:0009035">
    <property type="term" value="F:type I site-specific deoxyribonuclease activity"/>
    <property type="evidence" value="ECO:0007669"/>
    <property type="project" value="UniProtKB-EC"/>
</dbReference>